<keyword evidence="16" id="KW-1185">Reference proteome</keyword>
<evidence type="ECO:0000256" key="6">
    <source>
        <dbReference type="ARBA" id="ARBA00022723"/>
    </source>
</evidence>
<evidence type="ECO:0000313" key="16">
    <source>
        <dbReference type="Proteomes" id="UP000822688"/>
    </source>
</evidence>
<reference evidence="15" key="1">
    <citation type="submission" date="2020-06" db="EMBL/GenBank/DDBJ databases">
        <title>WGS assembly of Ceratodon purpureus strain R40.</title>
        <authorList>
            <person name="Carey S.B."/>
            <person name="Jenkins J."/>
            <person name="Shu S."/>
            <person name="Lovell J.T."/>
            <person name="Sreedasyam A."/>
            <person name="Maumus F."/>
            <person name="Tiley G.P."/>
            <person name="Fernandez-Pozo N."/>
            <person name="Barry K."/>
            <person name="Chen C."/>
            <person name="Wang M."/>
            <person name="Lipzen A."/>
            <person name="Daum C."/>
            <person name="Saski C.A."/>
            <person name="Payton A.C."/>
            <person name="Mcbreen J.C."/>
            <person name="Conrad R.E."/>
            <person name="Kollar L.M."/>
            <person name="Olsson S."/>
            <person name="Huttunen S."/>
            <person name="Landis J.B."/>
            <person name="Wickett N.J."/>
            <person name="Johnson M.G."/>
            <person name="Rensing S.A."/>
            <person name="Grimwood J."/>
            <person name="Schmutz J."/>
            <person name="Mcdaniel S.F."/>
        </authorList>
    </citation>
    <scope>NUCLEOTIDE SEQUENCE</scope>
    <source>
        <strain evidence="15">R40</strain>
    </source>
</reference>
<keyword evidence="5 14" id="KW-0812">Transmembrane</keyword>
<dbReference type="AlphaFoldDB" id="A0A8T0H140"/>
<dbReference type="GO" id="GO:0004497">
    <property type="term" value="F:monooxygenase activity"/>
    <property type="evidence" value="ECO:0007669"/>
    <property type="project" value="UniProtKB-KW"/>
</dbReference>
<comment type="similarity">
    <text evidence="3 13">Belongs to the cytochrome P450 family.</text>
</comment>
<organism evidence="15 16">
    <name type="scientific">Ceratodon purpureus</name>
    <name type="common">Fire moss</name>
    <name type="synonym">Dicranum purpureum</name>
    <dbReference type="NCBI Taxonomy" id="3225"/>
    <lineage>
        <taxon>Eukaryota</taxon>
        <taxon>Viridiplantae</taxon>
        <taxon>Streptophyta</taxon>
        <taxon>Embryophyta</taxon>
        <taxon>Bryophyta</taxon>
        <taxon>Bryophytina</taxon>
        <taxon>Bryopsida</taxon>
        <taxon>Dicranidae</taxon>
        <taxon>Pseudoditrichales</taxon>
        <taxon>Ditrichaceae</taxon>
        <taxon>Ceratodon</taxon>
    </lineage>
</organism>
<dbReference type="PROSITE" id="PS00086">
    <property type="entry name" value="CYTOCHROME_P450"/>
    <property type="match status" value="1"/>
</dbReference>
<dbReference type="OrthoDB" id="1470350at2759"/>
<accession>A0A8T0H140</accession>
<dbReference type="PRINTS" id="PR00385">
    <property type="entry name" value="P450"/>
</dbReference>
<comment type="subcellular location">
    <subcellularLocation>
        <location evidence="2">Membrane</location>
        <topology evidence="2">Single-pass membrane protein</topology>
    </subcellularLocation>
</comment>
<evidence type="ECO:0000256" key="9">
    <source>
        <dbReference type="ARBA" id="ARBA00023004"/>
    </source>
</evidence>
<keyword evidence="7 14" id="KW-1133">Transmembrane helix</keyword>
<feature type="transmembrane region" description="Helical" evidence="14">
    <location>
        <begin position="20"/>
        <end position="43"/>
    </location>
</feature>
<keyword evidence="9 12" id="KW-0408">Iron</keyword>
<dbReference type="SUPFAM" id="SSF48264">
    <property type="entry name" value="Cytochrome P450"/>
    <property type="match status" value="1"/>
</dbReference>
<evidence type="ECO:0000256" key="5">
    <source>
        <dbReference type="ARBA" id="ARBA00022692"/>
    </source>
</evidence>
<dbReference type="InterPro" id="IPR001128">
    <property type="entry name" value="Cyt_P450"/>
</dbReference>
<dbReference type="PANTHER" id="PTHR47944">
    <property type="entry name" value="CYTOCHROME P450 98A9"/>
    <property type="match status" value="1"/>
</dbReference>
<dbReference type="InterPro" id="IPR017972">
    <property type="entry name" value="Cyt_P450_CS"/>
</dbReference>
<dbReference type="PANTHER" id="PTHR47944:SF19">
    <property type="entry name" value="CYTOCHROME P450 77A4"/>
    <property type="match status" value="1"/>
</dbReference>
<keyword evidence="6 12" id="KW-0479">Metal-binding</keyword>
<dbReference type="GO" id="GO:0016020">
    <property type="term" value="C:membrane"/>
    <property type="evidence" value="ECO:0007669"/>
    <property type="project" value="UniProtKB-SubCell"/>
</dbReference>
<name>A0A8T0H140_CERPU</name>
<keyword evidence="10 13" id="KW-0503">Monooxygenase</keyword>
<evidence type="ECO:0000256" key="2">
    <source>
        <dbReference type="ARBA" id="ARBA00004167"/>
    </source>
</evidence>
<evidence type="ECO:0000256" key="4">
    <source>
        <dbReference type="ARBA" id="ARBA00022617"/>
    </source>
</evidence>
<dbReference type="GO" id="GO:0020037">
    <property type="term" value="F:heme binding"/>
    <property type="evidence" value="ECO:0007669"/>
    <property type="project" value="InterPro"/>
</dbReference>
<evidence type="ECO:0000256" key="11">
    <source>
        <dbReference type="ARBA" id="ARBA00023136"/>
    </source>
</evidence>
<dbReference type="EMBL" id="CM026429">
    <property type="protein sequence ID" value="KAG0564833.1"/>
    <property type="molecule type" value="Genomic_DNA"/>
</dbReference>
<dbReference type="CDD" id="cd20618">
    <property type="entry name" value="CYP71_clan"/>
    <property type="match status" value="1"/>
</dbReference>
<keyword evidence="11 14" id="KW-0472">Membrane</keyword>
<evidence type="ECO:0000256" key="14">
    <source>
        <dbReference type="SAM" id="Phobius"/>
    </source>
</evidence>
<dbReference type="Proteomes" id="UP000822688">
    <property type="component" value="Chromosome 8"/>
</dbReference>
<proteinExistence type="inferred from homology"/>
<keyword evidence="8 13" id="KW-0560">Oxidoreductase</keyword>
<dbReference type="FunFam" id="1.10.630.10:FF:000039">
    <property type="entry name" value="Cytochrome P450"/>
    <property type="match status" value="1"/>
</dbReference>
<dbReference type="GO" id="GO:0005506">
    <property type="term" value="F:iron ion binding"/>
    <property type="evidence" value="ECO:0007669"/>
    <property type="project" value="InterPro"/>
</dbReference>
<feature type="binding site" description="axial binding residue" evidence="12">
    <location>
        <position position="472"/>
    </location>
    <ligand>
        <name>heme</name>
        <dbReference type="ChEBI" id="CHEBI:30413"/>
    </ligand>
    <ligandPart>
        <name>Fe</name>
        <dbReference type="ChEBI" id="CHEBI:18248"/>
    </ligandPart>
</feature>
<evidence type="ECO:0000256" key="3">
    <source>
        <dbReference type="ARBA" id="ARBA00010617"/>
    </source>
</evidence>
<evidence type="ECO:0008006" key="17">
    <source>
        <dbReference type="Google" id="ProtNLM"/>
    </source>
</evidence>
<protein>
    <recommendedName>
        <fullName evidence="17">Cytochrome P450</fullName>
    </recommendedName>
</protein>
<evidence type="ECO:0000256" key="8">
    <source>
        <dbReference type="ARBA" id="ARBA00023002"/>
    </source>
</evidence>
<keyword evidence="4 12" id="KW-0349">Heme</keyword>
<dbReference type="GO" id="GO:0016705">
    <property type="term" value="F:oxidoreductase activity, acting on paired donors, with incorporation or reduction of molecular oxygen"/>
    <property type="evidence" value="ECO:0007669"/>
    <property type="project" value="InterPro"/>
</dbReference>
<sequence length="532" mass="59568">MESGESQSGRWWCPRGAPSIIPSSIGGTLGTLLIATLLAYVVVLHQRRKKLPPGPWPWPIVGNLGVLSGLPHRNLHKLAAKYGGLMYLQLGQVPCLVVCTAAAAKDLFKTHDATFSNRPKRLDHQVISGATYKSLTSAPYGPYWRQVRRVCNTELFSPAQHQSHESVRQEEIHSMMKVLMQASQTGDAIDLQSWSTGVTANNMTRMLINKRYFGTDISDQQQQKDFEELIDHVFGAAGASYISDFIPYLLFVEKLRGTVRKLEAIRAFLRRVLGKIFEVEKHRQRTLEGKRDANYVPDFVDVLLKTPLDDGEQFTDGEIISILSSMMSAGTESSANTVVWAMSELMLNPDMRKQAQEELDAVVGSGRLVQESDIPNLPFLRAIIKETFRLHPAVPLSVPRCSNQPCVVAGCHFPANTRLILNIFAIHRDPTVYENPDSFQPRRFLEQHPEVDHISGQSSYKLIPFGVGRRMCPAYNLGNTMVILMVANLVHSFDWSLPKGVGLNMAEVFKLVNFRKEALSLIAKPRSPAYLY</sequence>
<gene>
    <name evidence="15" type="ORF">KC19_8G143700</name>
</gene>
<dbReference type="InterPro" id="IPR036396">
    <property type="entry name" value="Cyt_P450_sf"/>
</dbReference>
<dbReference type="InterPro" id="IPR002401">
    <property type="entry name" value="Cyt_P450_E_grp-I"/>
</dbReference>
<dbReference type="Gene3D" id="1.10.630.10">
    <property type="entry name" value="Cytochrome P450"/>
    <property type="match status" value="1"/>
</dbReference>
<evidence type="ECO:0000256" key="10">
    <source>
        <dbReference type="ARBA" id="ARBA00023033"/>
    </source>
</evidence>
<comment type="cofactor">
    <cofactor evidence="1 12">
        <name>heme</name>
        <dbReference type="ChEBI" id="CHEBI:30413"/>
    </cofactor>
</comment>
<evidence type="ECO:0000256" key="13">
    <source>
        <dbReference type="RuleBase" id="RU000461"/>
    </source>
</evidence>
<dbReference type="PRINTS" id="PR00463">
    <property type="entry name" value="EP450I"/>
</dbReference>
<evidence type="ECO:0000256" key="7">
    <source>
        <dbReference type="ARBA" id="ARBA00022989"/>
    </source>
</evidence>
<comment type="caution">
    <text evidence="15">The sequence shown here is derived from an EMBL/GenBank/DDBJ whole genome shotgun (WGS) entry which is preliminary data.</text>
</comment>
<evidence type="ECO:0000256" key="12">
    <source>
        <dbReference type="PIRSR" id="PIRSR602401-1"/>
    </source>
</evidence>
<evidence type="ECO:0000256" key="1">
    <source>
        <dbReference type="ARBA" id="ARBA00001971"/>
    </source>
</evidence>
<dbReference type="Pfam" id="PF00067">
    <property type="entry name" value="p450"/>
    <property type="match status" value="1"/>
</dbReference>
<evidence type="ECO:0000313" key="15">
    <source>
        <dbReference type="EMBL" id="KAG0564833.1"/>
    </source>
</evidence>